<feature type="region of interest" description="Disordered" evidence="1">
    <location>
        <begin position="1"/>
        <end position="27"/>
    </location>
</feature>
<evidence type="ECO:0000259" key="3">
    <source>
        <dbReference type="Pfam" id="PF07992"/>
    </source>
</evidence>
<evidence type="ECO:0000256" key="2">
    <source>
        <dbReference type="SAM" id="Phobius"/>
    </source>
</evidence>
<feature type="compositionally biased region" description="Basic and acidic residues" evidence="1">
    <location>
        <begin position="18"/>
        <end position="27"/>
    </location>
</feature>
<evidence type="ECO:0000256" key="1">
    <source>
        <dbReference type="SAM" id="MobiDB-lite"/>
    </source>
</evidence>
<organism evidence="4 5">
    <name type="scientific">Zasmidium cellare</name>
    <name type="common">Wine cellar mold</name>
    <name type="synonym">Racodium cellare</name>
    <dbReference type="NCBI Taxonomy" id="395010"/>
    <lineage>
        <taxon>Eukaryota</taxon>
        <taxon>Fungi</taxon>
        <taxon>Dikarya</taxon>
        <taxon>Ascomycota</taxon>
        <taxon>Pezizomycotina</taxon>
        <taxon>Dothideomycetes</taxon>
        <taxon>Dothideomycetidae</taxon>
        <taxon>Mycosphaerellales</taxon>
        <taxon>Mycosphaerellaceae</taxon>
        <taxon>Zasmidium</taxon>
    </lineage>
</organism>
<dbReference type="Proteomes" id="UP001305779">
    <property type="component" value="Unassembled WGS sequence"/>
</dbReference>
<feature type="domain" description="FAD/NAD(P)-binding" evidence="3">
    <location>
        <begin position="511"/>
        <end position="629"/>
    </location>
</feature>
<feature type="transmembrane region" description="Helical" evidence="2">
    <location>
        <begin position="113"/>
        <end position="136"/>
    </location>
</feature>
<evidence type="ECO:0000313" key="4">
    <source>
        <dbReference type="EMBL" id="KAK4503335.1"/>
    </source>
</evidence>
<dbReference type="Gene3D" id="3.50.50.60">
    <property type="entry name" value="FAD/NAD(P)-binding domain"/>
    <property type="match status" value="2"/>
</dbReference>
<accession>A0ABR0EQ03</accession>
<protein>
    <recommendedName>
        <fullName evidence="3">FAD/NAD(P)-binding domain-containing protein</fullName>
    </recommendedName>
</protein>
<keyword evidence="2" id="KW-0812">Transmembrane</keyword>
<evidence type="ECO:0000313" key="5">
    <source>
        <dbReference type="Proteomes" id="UP001305779"/>
    </source>
</evidence>
<feature type="transmembrane region" description="Helical" evidence="2">
    <location>
        <begin position="404"/>
        <end position="426"/>
    </location>
</feature>
<feature type="transmembrane region" description="Helical" evidence="2">
    <location>
        <begin position="284"/>
        <end position="306"/>
    </location>
</feature>
<reference evidence="4 5" key="1">
    <citation type="journal article" date="2023" name="G3 (Bethesda)">
        <title>A chromosome-level genome assembly of Zasmidium syzygii isolated from banana leaves.</title>
        <authorList>
            <person name="van Westerhoven A.C."/>
            <person name="Mehrabi R."/>
            <person name="Talebi R."/>
            <person name="Steentjes M.B.F."/>
            <person name="Corcolon B."/>
            <person name="Chong P.A."/>
            <person name="Kema G.H.J."/>
            <person name="Seidl M.F."/>
        </authorList>
    </citation>
    <scope>NUCLEOTIDE SEQUENCE [LARGE SCALE GENOMIC DNA]</scope>
    <source>
        <strain evidence="4 5">P124</strain>
    </source>
</reference>
<dbReference type="InterPro" id="IPR015904">
    <property type="entry name" value="Sulphide_quinone_reductase"/>
</dbReference>
<feature type="transmembrane region" description="Helical" evidence="2">
    <location>
        <begin position="463"/>
        <end position="488"/>
    </location>
</feature>
<proteinExistence type="predicted"/>
<gene>
    <name evidence="4" type="ORF">PRZ48_004250</name>
</gene>
<dbReference type="PANTHER" id="PTHR10632:SF2">
    <property type="entry name" value="SULFIDE:QUINONE OXIDOREDUCTASE, MITOCHONDRIAL"/>
    <property type="match status" value="1"/>
</dbReference>
<keyword evidence="2" id="KW-0472">Membrane</keyword>
<dbReference type="InterPro" id="IPR036188">
    <property type="entry name" value="FAD/NAD-bd_sf"/>
</dbReference>
<sequence>MLPKDDTTIETSTVQQEGLDHRPYREDEEERRLLSRSNYYGSLVFNIGAFILPALYQTLSKLWVANIDASLVVTTDSYTYMGVVSEVINEGLPRAAWNIIGDKANRTPAERHGLSYTLILFQSVLGLILSIIFAAAAEQFATAFVPVEVRAASITYVRISAFSALSSAIETAVAAATRALDQPDVPLIISSAKFAINIVLDMILISRFHVHGVTPTVNTQAATQLACGLAASAAGLLYFLWTVNREKKSLTGGSGTARPTLHGLKVLARPGFFTFTESAVRNALYLWLVSGIVAMGSDYATAWGVFSTIRWGLVMVPVQALEATSLAFVGHRWGSWRQSKRASNRRPKASLKELLSVCRPAFISCAIALAVEVPLCLFLSFYGARRFAFYISGSTTVSLITEKMWKTIDWCYIFYALSTQLAAILLSSRPRWYLYQSLVSNLLWVLPWAIVVSKVGITPDDAWTYHSIVFGGSLVFSFFDILLVDVLWAWALSYATPSNAYPVTAPARHHKTIVIGCGSAGLNVSHQLLRTGRFAQDDIAAVDPAEYHHYQPGWTLVGGGLKTKEELRRPLKSLIDPKLKFYNNGVDAFAPTENTVTLASGEKLTYDHLIVAPGITLNIDAIKGLSDALANPDSHVKSIFSYNTCDQVWSDITKFQGGDAIFTHPAGPIKCAGAPQKIMWLALDKWQKAGLYNVRNSASSTKISFATALPVMFGVPKYSKALDRLRKERGVQGLFEHDLVSIDGNTATFARPGGQDQVKKHFDFLHAVPKMGPHGPVKNSPLANAAGFVDVDDATTQHKKFSNVWSLGDASSLPTSKTAAAITAQAPVLVKNLIDAMDGKQGDAKYDGYTSCPLLTEYGKVMLAEFKYGGEPKETFGNWLRVDQATPRRAFYHLKKDFFPWVYYKSMVKGQWGGPKGWL</sequence>
<comment type="caution">
    <text evidence="4">The sequence shown here is derived from an EMBL/GenBank/DDBJ whole genome shotgun (WGS) entry which is preliminary data.</text>
</comment>
<feature type="transmembrane region" description="Helical" evidence="2">
    <location>
        <begin position="354"/>
        <end position="384"/>
    </location>
</feature>
<dbReference type="PANTHER" id="PTHR10632">
    <property type="entry name" value="SULFIDE:QUINONE OXIDOREDUCTASE"/>
    <property type="match status" value="1"/>
</dbReference>
<feature type="transmembrane region" description="Helical" evidence="2">
    <location>
        <begin position="221"/>
        <end position="241"/>
    </location>
</feature>
<dbReference type="SUPFAM" id="SSF51905">
    <property type="entry name" value="FAD/NAD(P)-binding domain"/>
    <property type="match status" value="2"/>
</dbReference>
<dbReference type="InterPro" id="IPR023753">
    <property type="entry name" value="FAD/NAD-binding_dom"/>
</dbReference>
<name>A0ABR0EQ03_ZASCE</name>
<dbReference type="EMBL" id="JAXOVC010000003">
    <property type="protein sequence ID" value="KAK4503335.1"/>
    <property type="molecule type" value="Genomic_DNA"/>
</dbReference>
<keyword evidence="5" id="KW-1185">Reference proteome</keyword>
<dbReference type="Pfam" id="PF07992">
    <property type="entry name" value="Pyr_redox_2"/>
    <property type="match status" value="1"/>
</dbReference>
<keyword evidence="2" id="KW-1133">Transmembrane helix</keyword>
<feature type="transmembrane region" description="Helical" evidence="2">
    <location>
        <begin position="438"/>
        <end position="457"/>
    </location>
</feature>